<dbReference type="EMBL" id="CP117562">
    <property type="protein sequence ID" value="WDB27806.1"/>
    <property type="molecule type" value="Genomic_DNA"/>
</dbReference>
<feature type="domain" description="Ferric oxidoreductase" evidence="11">
    <location>
        <begin position="47"/>
        <end position="161"/>
    </location>
</feature>
<dbReference type="HAMAP" id="MF_01207">
    <property type="entry name" value="MsrQ"/>
    <property type="match status" value="1"/>
</dbReference>
<evidence type="ECO:0000256" key="1">
    <source>
        <dbReference type="ARBA" id="ARBA00004141"/>
    </source>
</evidence>
<dbReference type="EMBL" id="SIZV01000028">
    <property type="protein sequence ID" value="TBR49527.1"/>
    <property type="molecule type" value="Genomic_DNA"/>
</dbReference>
<evidence type="ECO:0000256" key="4">
    <source>
        <dbReference type="ARBA" id="ARBA00022643"/>
    </source>
</evidence>
<gene>
    <name evidence="10 12" type="primary">msrQ</name>
    <name evidence="12" type="ORF">EYS06_18910</name>
    <name evidence="13" type="ORF">PS049_15700</name>
</gene>
<keyword evidence="8 10" id="KW-0408">Iron</keyword>
<feature type="transmembrane region" description="Helical" evidence="10">
    <location>
        <begin position="178"/>
        <end position="195"/>
    </location>
</feature>
<keyword evidence="10" id="KW-0479">Metal-binding</keyword>
<keyword evidence="3 10" id="KW-0349">Heme</keyword>
<evidence type="ECO:0000256" key="6">
    <source>
        <dbReference type="ARBA" id="ARBA00022982"/>
    </source>
</evidence>
<keyword evidence="9 10" id="KW-0472">Membrane</keyword>
<dbReference type="NCBIfam" id="NF003832">
    <property type="entry name" value="PRK05419.1-4"/>
    <property type="match status" value="1"/>
</dbReference>
<comment type="similarity">
    <text evidence="10">Belongs to the MsrQ family.</text>
</comment>
<dbReference type="NCBIfam" id="NF003831">
    <property type="entry name" value="PRK05419.1-2"/>
    <property type="match status" value="1"/>
</dbReference>
<feature type="transmembrane region" description="Helical" evidence="10">
    <location>
        <begin position="79"/>
        <end position="97"/>
    </location>
</feature>
<evidence type="ECO:0000313" key="12">
    <source>
        <dbReference type="EMBL" id="TBR49527.1"/>
    </source>
</evidence>
<feature type="transmembrane region" description="Helical" evidence="10">
    <location>
        <begin position="153"/>
        <end position="172"/>
    </location>
</feature>
<dbReference type="Proteomes" id="UP000292187">
    <property type="component" value="Unassembled WGS sequence"/>
</dbReference>
<evidence type="ECO:0000259" key="11">
    <source>
        <dbReference type="Pfam" id="PF01794"/>
    </source>
</evidence>
<keyword evidence="10" id="KW-1003">Cell membrane</keyword>
<protein>
    <recommendedName>
        <fullName evidence="10">Protein-methionine-sulfoxide reductase heme-binding subunit MsrQ</fullName>
    </recommendedName>
    <alternativeName>
        <fullName evidence="10">Flavocytochrome MsrQ</fullName>
    </alternativeName>
</protein>
<comment type="cofactor">
    <cofactor evidence="10">
        <name>heme b</name>
        <dbReference type="ChEBI" id="CHEBI:60344"/>
    </cofactor>
    <text evidence="10">Binds 1 heme b (iron(II)-protoporphyrin IX) group per subunit.</text>
</comment>
<name>A0A2S6PCA6_ESCAL</name>
<dbReference type="GO" id="GO:0030091">
    <property type="term" value="P:protein repair"/>
    <property type="evidence" value="ECO:0007669"/>
    <property type="project" value="UniProtKB-UniRule"/>
</dbReference>
<reference evidence="13" key="2">
    <citation type="submission" date="2023-02" db="EMBL/GenBank/DDBJ databases">
        <title>Escherichia albertii as a potential enteropathogen in the light of epidemiological and genomic studies.</title>
        <authorList>
            <person name="Leszczynska K."/>
            <person name="Swiecicka I."/>
            <person name="Daniluk T."/>
            <person name="Lebensztejn D."/>
            <person name="Chmielewska S."/>
            <person name="Leszczynska D."/>
            <person name="Gawor J."/>
            <person name="Kliber M."/>
        </authorList>
    </citation>
    <scope>NUCLEOTIDE SEQUENCE</scope>
    <source>
        <strain evidence="13">BIA_7</strain>
    </source>
</reference>
<keyword evidence="10" id="KW-0285">Flavoprotein</keyword>
<keyword evidence="2 10" id="KW-0813">Transport</keyword>
<comment type="function">
    <text evidence="10">Part of the MsrPQ system that repairs oxidized periplasmic proteins containing methionine sulfoxide residues (Met-O), using respiratory chain electrons. Thus protects these proteins from oxidative-stress damage caused by reactive species of oxygen and chlorine generated by the host defense mechanisms. MsrPQ is essential for the maintenance of envelope integrity under bleach stress, rescuing a wide series of structurally unrelated periplasmic proteins from methionine oxidation, including the primary periplasmic chaperone SurA and the lipoprotein Pal. MsrQ provides electrons for reduction to the reductase catalytic subunit MsrP, using the quinone pool of the respiratory chain.</text>
</comment>
<evidence type="ECO:0000256" key="2">
    <source>
        <dbReference type="ARBA" id="ARBA00022448"/>
    </source>
</evidence>
<dbReference type="GO" id="GO:0005886">
    <property type="term" value="C:plasma membrane"/>
    <property type="evidence" value="ECO:0007669"/>
    <property type="project" value="UniProtKB-SubCell"/>
</dbReference>
<evidence type="ECO:0000256" key="3">
    <source>
        <dbReference type="ARBA" id="ARBA00022617"/>
    </source>
</evidence>
<keyword evidence="7 10" id="KW-1133">Transmembrane helix</keyword>
<keyword evidence="5 10" id="KW-0812">Transmembrane</keyword>
<evidence type="ECO:0000256" key="9">
    <source>
        <dbReference type="ARBA" id="ARBA00023136"/>
    </source>
</evidence>
<comment type="cofactor">
    <cofactor evidence="10">
        <name>FMN</name>
        <dbReference type="ChEBI" id="CHEBI:58210"/>
    </cofactor>
    <text evidence="10">Binds 1 FMN per subunit.</text>
</comment>
<evidence type="ECO:0000256" key="8">
    <source>
        <dbReference type="ARBA" id="ARBA00023004"/>
    </source>
</evidence>
<feature type="transmembrane region" description="Helical" evidence="10">
    <location>
        <begin position="117"/>
        <end position="133"/>
    </location>
</feature>
<proteinExistence type="inferred from homology"/>
<dbReference type="Pfam" id="PF01794">
    <property type="entry name" value="Ferric_reduct"/>
    <property type="match status" value="1"/>
</dbReference>
<dbReference type="AlphaFoldDB" id="A0A2S6PCA6"/>
<dbReference type="GO" id="GO:0020037">
    <property type="term" value="F:heme binding"/>
    <property type="evidence" value="ECO:0007669"/>
    <property type="project" value="UniProtKB-UniRule"/>
</dbReference>
<dbReference type="NCBIfam" id="NF003830">
    <property type="entry name" value="PRK05419.1-1"/>
    <property type="match status" value="1"/>
</dbReference>
<dbReference type="GO" id="GO:0010181">
    <property type="term" value="F:FMN binding"/>
    <property type="evidence" value="ECO:0007669"/>
    <property type="project" value="UniProtKB-UniRule"/>
</dbReference>
<evidence type="ECO:0000256" key="5">
    <source>
        <dbReference type="ARBA" id="ARBA00022692"/>
    </source>
</evidence>
<dbReference type="InterPro" id="IPR022837">
    <property type="entry name" value="MsrQ-like"/>
</dbReference>
<dbReference type="InterPro" id="IPR013130">
    <property type="entry name" value="Fe3_Rdtase_TM_dom"/>
</dbReference>
<organism evidence="12 14">
    <name type="scientific">Escherichia albertii</name>
    <dbReference type="NCBI Taxonomy" id="208962"/>
    <lineage>
        <taxon>Bacteria</taxon>
        <taxon>Pseudomonadati</taxon>
        <taxon>Pseudomonadota</taxon>
        <taxon>Gammaproteobacteria</taxon>
        <taxon>Enterobacterales</taxon>
        <taxon>Enterobacteriaceae</taxon>
        <taxon>Escherichia</taxon>
    </lineage>
</organism>
<dbReference type="PANTHER" id="PTHR36964">
    <property type="entry name" value="PROTEIN-METHIONINE-SULFOXIDE REDUCTASE HEME-BINDING SUBUNIT MSRQ"/>
    <property type="match status" value="1"/>
</dbReference>
<accession>A0A2S6PCA6</accession>
<sequence length="211" mass="24184">MRLTAKQVTWLKICLHAAGFLPIVWLIWAVNHGGLSADPVKDIQHFTGLTALKFLLATLLITPLARYAKQPLLIRTRRLLGLWCFAWATLHLTSYALLELGVDNLALFGQELITRPYLMLGIVCWLILLALALTSPQVMQRKLGKHWQQLHNFVYLVAILAPIHYLWSVKIISPQPLIYAGLAFLLLALRYRRLFSLFNKLRKMFYNKAAI</sequence>
<evidence type="ECO:0000256" key="10">
    <source>
        <dbReference type="HAMAP-Rule" id="MF_01207"/>
    </source>
</evidence>
<keyword evidence="6 10" id="KW-0249">Electron transport</keyword>
<dbReference type="GO" id="GO:0046872">
    <property type="term" value="F:metal ion binding"/>
    <property type="evidence" value="ECO:0007669"/>
    <property type="project" value="UniProtKB-KW"/>
</dbReference>
<dbReference type="GO" id="GO:0016679">
    <property type="term" value="F:oxidoreductase activity, acting on diphenols and related substances as donors"/>
    <property type="evidence" value="ECO:0007669"/>
    <property type="project" value="TreeGrafter"/>
</dbReference>
<feature type="transmembrane region" description="Helical" evidence="10">
    <location>
        <begin position="48"/>
        <end position="67"/>
    </location>
</feature>
<keyword evidence="4 10" id="KW-0288">FMN</keyword>
<evidence type="ECO:0000313" key="13">
    <source>
        <dbReference type="EMBL" id="WDB27806.1"/>
    </source>
</evidence>
<evidence type="ECO:0000256" key="7">
    <source>
        <dbReference type="ARBA" id="ARBA00022989"/>
    </source>
</evidence>
<evidence type="ECO:0000313" key="14">
    <source>
        <dbReference type="Proteomes" id="UP000292187"/>
    </source>
</evidence>
<reference evidence="12 14" key="1">
    <citation type="submission" date="2019-02" db="EMBL/GenBank/DDBJ databases">
        <title>Draft genome sequence of Escherichia albertii strain Mex-12/320a, isolated from an infant with diarrhea, harboring virulence genes associated with diarrheagenic strains of enteropathogenic E. coli.</title>
        <authorList>
            <person name="Maldonado-Puga S."/>
            <person name="Meza-Segura M."/>
            <person name="Zaidi M.B."/>
            <person name="Estrada-Garcia T."/>
        </authorList>
    </citation>
    <scope>NUCLEOTIDE SEQUENCE [LARGE SCALE GENOMIC DNA]</scope>
    <source>
        <strain evidence="12 14">Mex-12/320a</strain>
    </source>
</reference>
<comment type="subcellular location">
    <subcellularLocation>
        <location evidence="10">Cell membrane</location>
        <topology evidence="10">Multi-pass membrane protein</topology>
    </subcellularLocation>
    <subcellularLocation>
        <location evidence="1">Membrane</location>
        <topology evidence="1">Multi-pass membrane protein</topology>
    </subcellularLocation>
</comment>
<feature type="transmembrane region" description="Helical" evidence="10">
    <location>
        <begin position="9"/>
        <end position="28"/>
    </location>
</feature>
<dbReference type="GO" id="GO:0009055">
    <property type="term" value="F:electron transfer activity"/>
    <property type="evidence" value="ECO:0007669"/>
    <property type="project" value="UniProtKB-UniRule"/>
</dbReference>
<dbReference type="PANTHER" id="PTHR36964:SF1">
    <property type="entry name" value="PROTEIN-METHIONINE-SULFOXIDE REDUCTASE HEME-BINDING SUBUNIT MSRQ"/>
    <property type="match status" value="1"/>
</dbReference>
<dbReference type="Proteomes" id="UP001219219">
    <property type="component" value="Chromosome"/>
</dbReference>
<dbReference type="RefSeq" id="WP_001240066.1">
    <property type="nucleotide sequence ID" value="NZ_AP014855.1"/>
</dbReference>
<comment type="subunit">
    <text evidence="10">Heterodimer of a catalytic subunit (MsrP) and a heme-binding subunit (MsrQ).</text>
</comment>